<keyword evidence="1" id="KW-0134">Cell wall</keyword>
<gene>
    <name evidence="9" type="ORF">GCM10009863_35920</name>
</gene>
<keyword evidence="3 7" id="KW-0732">Signal</keyword>
<comment type="caution">
    <text evidence="9">The sequence shown here is derived from an EMBL/GenBank/DDBJ whole genome shotgun (WGS) entry which is preliminary data.</text>
</comment>
<feature type="domain" description="Gram-positive cocci surface proteins LPxTG" evidence="8">
    <location>
        <begin position="214"/>
        <end position="253"/>
    </location>
</feature>
<feature type="chain" id="PRO_5045352905" description="Gram-positive cocci surface proteins LPxTG domain-containing protein" evidence="7">
    <location>
        <begin position="36"/>
        <end position="253"/>
    </location>
</feature>
<organism evidence="9 10">
    <name type="scientific">Streptomyces axinellae</name>
    <dbReference type="NCBI Taxonomy" id="552788"/>
    <lineage>
        <taxon>Bacteria</taxon>
        <taxon>Bacillati</taxon>
        <taxon>Actinomycetota</taxon>
        <taxon>Actinomycetes</taxon>
        <taxon>Kitasatosporales</taxon>
        <taxon>Streptomycetaceae</taxon>
        <taxon>Streptomyces</taxon>
    </lineage>
</organism>
<evidence type="ECO:0000256" key="7">
    <source>
        <dbReference type="SAM" id="SignalP"/>
    </source>
</evidence>
<keyword evidence="6" id="KW-0472">Membrane</keyword>
<evidence type="ECO:0000256" key="5">
    <source>
        <dbReference type="SAM" id="MobiDB-lite"/>
    </source>
</evidence>
<keyword evidence="4" id="KW-0572">Peptidoglycan-anchor</keyword>
<dbReference type="RefSeq" id="WP_344567144.1">
    <property type="nucleotide sequence ID" value="NZ_BAAARJ010000011.1"/>
</dbReference>
<dbReference type="NCBIfam" id="TIGR01167">
    <property type="entry name" value="LPXTG_anchor"/>
    <property type="match status" value="1"/>
</dbReference>
<evidence type="ECO:0000256" key="6">
    <source>
        <dbReference type="SAM" id="Phobius"/>
    </source>
</evidence>
<feature type="compositionally biased region" description="Low complexity" evidence="5">
    <location>
        <begin position="197"/>
        <end position="212"/>
    </location>
</feature>
<name>A0ABN3Q9D1_9ACTN</name>
<keyword evidence="2" id="KW-0964">Secreted</keyword>
<keyword evidence="6" id="KW-1133">Transmembrane helix</keyword>
<keyword evidence="6" id="KW-0812">Transmembrane</keyword>
<feature type="transmembrane region" description="Helical" evidence="6">
    <location>
        <begin position="223"/>
        <end position="244"/>
    </location>
</feature>
<reference evidence="9 10" key="1">
    <citation type="journal article" date="2019" name="Int. J. Syst. Evol. Microbiol.">
        <title>The Global Catalogue of Microorganisms (GCM) 10K type strain sequencing project: providing services to taxonomists for standard genome sequencing and annotation.</title>
        <authorList>
            <consortium name="The Broad Institute Genomics Platform"/>
            <consortium name="The Broad Institute Genome Sequencing Center for Infectious Disease"/>
            <person name="Wu L."/>
            <person name="Ma J."/>
        </authorList>
    </citation>
    <scope>NUCLEOTIDE SEQUENCE [LARGE SCALE GENOMIC DNA]</scope>
    <source>
        <strain evidence="9 10">JCM 16373</strain>
    </source>
</reference>
<feature type="region of interest" description="Disordered" evidence="5">
    <location>
        <begin position="154"/>
        <end position="219"/>
    </location>
</feature>
<evidence type="ECO:0000256" key="2">
    <source>
        <dbReference type="ARBA" id="ARBA00022525"/>
    </source>
</evidence>
<sequence>MSHSKKRHTRNAAATAVAALVAGSAVLLSAPAASAETVDVDYQCKTPIGDKSAVSPIDIKGTKSGSAYKLSMSFEKGVSSSPVELGKGAMKPSALIKLGGAETGNVPVSGPANSEAIPANTPIKISTLSGTYTPKKSGKVTLTASTLTIKALGTTTTCNPKNNPKPSLTLDVEAAGGSGGSSGGSTGGDTGGGAATGGAAASGGSQSSPSGGELPKTGPADSAVALGTLGGTVLLAGVGGTLWVTRRRAAVRH</sequence>
<dbReference type="Proteomes" id="UP001501447">
    <property type="component" value="Unassembled WGS sequence"/>
</dbReference>
<dbReference type="PROSITE" id="PS50847">
    <property type="entry name" value="GRAM_POS_ANCHORING"/>
    <property type="match status" value="1"/>
</dbReference>
<evidence type="ECO:0000313" key="9">
    <source>
        <dbReference type="EMBL" id="GAA2618786.1"/>
    </source>
</evidence>
<dbReference type="EMBL" id="BAAARJ010000011">
    <property type="protein sequence ID" value="GAA2618786.1"/>
    <property type="molecule type" value="Genomic_DNA"/>
</dbReference>
<keyword evidence="10" id="KW-1185">Reference proteome</keyword>
<evidence type="ECO:0000256" key="1">
    <source>
        <dbReference type="ARBA" id="ARBA00022512"/>
    </source>
</evidence>
<protein>
    <recommendedName>
        <fullName evidence="8">Gram-positive cocci surface proteins LPxTG domain-containing protein</fullName>
    </recommendedName>
</protein>
<evidence type="ECO:0000259" key="8">
    <source>
        <dbReference type="PROSITE" id="PS50847"/>
    </source>
</evidence>
<feature type="compositionally biased region" description="Gly residues" evidence="5">
    <location>
        <begin position="176"/>
        <end position="196"/>
    </location>
</feature>
<proteinExistence type="predicted"/>
<evidence type="ECO:0000313" key="10">
    <source>
        <dbReference type="Proteomes" id="UP001501447"/>
    </source>
</evidence>
<evidence type="ECO:0000256" key="3">
    <source>
        <dbReference type="ARBA" id="ARBA00022729"/>
    </source>
</evidence>
<feature type="compositionally biased region" description="Low complexity" evidence="5">
    <location>
        <begin position="154"/>
        <end position="166"/>
    </location>
</feature>
<accession>A0ABN3Q9D1</accession>
<dbReference type="InterPro" id="IPR019931">
    <property type="entry name" value="LPXTG_anchor"/>
</dbReference>
<feature type="signal peptide" evidence="7">
    <location>
        <begin position="1"/>
        <end position="35"/>
    </location>
</feature>
<evidence type="ECO:0000256" key="4">
    <source>
        <dbReference type="ARBA" id="ARBA00023088"/>
    </source>
</evidence>